<evidence type="ECO:0008006" key="3">
    <source>
        <dbReference type="Google" id="ProtNLM"/>
    </source>
</evidence>
<name>A0A386Z7U9_9NOCA</name>
<gene>
    <name evidence="1" type="ORF">D7D52_04525</name>
</gene>
<accession>A0A386Z7U9</accession>
<dbReference type="AlphaFoldDB" id="A0A386Z7U9"/>
<sequence>MRYDTIIDATAADGRTVRGVLHGVDSYRDSGILAVEAAVRLAGGSAKPGVLATAEAFDAAEFLNSLAPHGLTWETTAD</sequence>
<dbReference type="Proteomes" id="UP000267164">
    <property type="component" value="Chromosome"/>
</dbReference>
<dbReference type="RefSeq" id="WP_120735184.1">
    <property type="nucleotide sequence ID" value="NZ_CP032568.1"/>
</dbReference>
<evidence type="ECO:0000313" key="1">
    <source>
        <dbReference type="EMBL" id="AYF73247.1"/>
    </source>
</evidence>
<organism evidence="1 2">
    <name type="scientific">Nocardia yunnanensis</name>
    <dbReference type="NCBI Taxonomy" id="2382165"/>
    <lineage>
        <taxon>Bacteria</taxon>
        <taxon>Bacillati</taxon>
        <taxon>Actinomycetota</taxon>
        <taxon>Actinomycetes</taxon>
        <taxon>Mycobacteriales</taxon>
        <taxon>Nocardiaceae</taxon>
        <taxon>Nocardia</taxon>
    </lineage>
</organism>
<reference evidence="1 2" key="1">
    <citation type="submission" date="2018-09" db="EMBL/GenBank/DDBJ databases">
        <title>Nocardia yunnanensis sp. nov., an actinomycete isolated from a soil sample.</title>
        <authorList>
            <person name="Zhang J."/>
        </authorList>
    </citation>
    <scope>NUCLEOTIDE SEQUENCE [LARGE SCALE GENOMIC DNA]</scope>
    <source>
        <strain evidence="1 2">CFHS0054</strain>
    </source>
</reference>
<keyword evidence="2" id="KW-1185">Reference proteome</keyword>
<dbReference type="OrthoDB" id="4420885at2"/>
<dbReference type="EMBL" id="CP032568">
    <property type="protein sequence ID" value="AYF73247.1"/>
    <property type="molecule type" value="Genomic_DNA"/>
</dbReference>
<evidence type="ECO:0000313" key="2">
    <source>
        <dbReference type="Proteomes" id="UP000267164"/>
    </source>
</evidence>
<protein>
    <recommendedName>
        <fullName evidence="3">Saccharopine dehydrogenase-like C-terminal domain-containing protein</fullName>
    </recommendedName>
</protein>
<proteinExistence type="predicted"/>
<dbReference type="KEGG" id="nyu:D7D52_04525"/>